<organism evidence="2 3">
    <name type="scientific">Streptococcus gallinaceus</name>
    <dbReference type="NCBI Taxonomy" id="165758"/>
    <lineage>
        <taxon>Bacteria</taxon>
        <taxon>Bacillati</taxon>
        <taxon>Bacillota</taxon>
        <taxon>Bacilli</taxon>
        <taxon>Lactobacillales</taxon>
        <taxon>Streptococcaceae</taxon>
        <taxon>Streptococcus</taxon>
    </lineage>
</organism>
<reference evidence="2 3" key="1">
    <citation type="submission" date="2024-06" db="EMBL/GenBank/DDBJ databases">
        <title>Genomic Encyclopedia of Type Strains, Phase IV (KMG-IV): sequencing the most valuable type-strain genomes for metagenomic binning, comparative biology and taxonomic classification.</title>
        <authorList>
            <person name="Goeker M."/>
        </authorList>
    </citation>
    <scope>NUCLEOTIDE SEQUENCE [LARGE SCALE GENOMIC DNA]</scope>
    <source>
        <strain evidence="2 3">DSM 15349</strain>
    </source>
</reference>
<keyword evidence="2" id="KW-0238">DNA-binding</keyword>
<evidence type="ECO:0000313" key="2">
    <source>
        <dbReference type="EMBL" id="MET3644554.1"/>
    </source>
</evidence>
<name>A0ABV2JKY3_9STRE</name>
<keyword evidence="3" id="KW-1185">Reference proteome</keyword>
<dbReference type="PANTHER" id="PTHR30514">
    <property type="entry name" value="GLUCOKINASE"/>
    <property type="match status" value="1"/>
</dbReference>
<evidence type="ECO:0000313" key="3">
    <source>
        <dbReference type="Proteomes" id="UP001549055"/>
    </source>
</evidence>
<proteinExistence type="predicted"/>
<sequence length="166" mass="18746">MTNIANKNADYNLATLPFASSKTSWDQILNQLQLAFLSKKIYLFGEGFCEFIVHYTHRKLLLKKVYSIDLNGVEISTISNGEPHTLITFSHSGENKRGLEKIAKCKQYGGTVLAITASTSSSYSKESDYCIIVENFANETDYENINLNFFFGNTINLIEYLIDNCI</sequence>
<dbReference type="GO" id="GO:0003677">
    <property type="term" value="F:DNA binding"/>
    <property type="evidence" value="ECO:0007669"/>
    <property type="project" value="UniProtKB-KW"/>
</dbReference>
<dbReference type="InterPro" id="IPR001347">
    <property type="entry name" value="SIS_dom"/>
</dbReference>
<dbReference type="InterPro" id="IPR047640">
    <property type="entry name" value="RpiR-like"/>
</dbReference>
<dbReference type="Gene3D" id="3.40.50.10490">
    <property type="entry name" value="Glucose-6-phosphate isomerase like protein, domain 1"/>
    <property type="match status" value="1"/>
</dbReference>
<dbReference type="Pfam" id="PF01380">
    <property type="entry name" value="SIS"/>
    <property type="match status" value="1"/>
</dbReference>
<gene>
    <name evidence="2" type="ORF">ABID27_001178</name>
</gene>
<dbReference type="SUPFAM" id="SSF53697">
    <property type="entry name" value="SIS domain"/>
    <property type="match status" value="1"/>
</dbReference>
<dbReference type="PANTHER" id="PTHR30514:SF1">
    <property type="entry name" value="HTH-TYPE TRANSCRIPTIONAL REGULATOR HEXR-RELATED"/>
    <property type="match status" value="1"/>
</dbReference>
<accession>A0ABV2JKY3</accession>
<dbReference type="InterPro" id="IPR046348">
    <property type="entry name" value="SIS_dom_sf"/>
</dbReference>
<dbReference type="Proteomes" id="UP001549055">
    <property type="component" value="Unassembled WGS sequence"/>
</dbReference>
<comment type="caution">
    <text evidence="2">The sequence shown here is derived from an EMBL/GenBank/DDBJ whole genome shotgun (WGS) entry which is preliminary data.</text>
</comment>
<evidence type="ECO:0000259" key="1">
    <source>
        <dbReference type="Pfam" id="PF01380"/>
    </source>
</evidence>
<dbReference type="RefSeq" id="WP_354280902.1">
    <property type="nucleotide sequence ID" value="NZ_JBEPMK010000003.1"/>
</dbReference>
<protein>
    <submittedName>
        <fullName evidence="2">DNA-binding MurR/RpiR family transcriptional regulator</fullName>
    </submittedName>
</protein>
<dbReference type="EMBL" id="JBEPMK010000003">
    <property type="protein sequence ID" value="MET3644554.1"/>
    <property type="molecule type" value="Genomic_DNA"/>
</dbReference>
<feature type="domain" description="SIS" evidence="1">
    <location>
        <begin position="38"/>
        <end position="133"/>
    </location>
</feature>